<reference evidence="1 2" key="1">
    <citation type="submission" date="2019-01" db="EMBL/GenBank/DDBJ databases">
        <title>Draft Genome and Complete Hox-Cluster Characterization of the Sterlet Sturgeon (Acipenser ruthenus).</title>
        <authorList>
            <person name="Wei Q."/>
        </authorList>
    </citation>
    <scope>NUCLEOTIDE SEQUENCE [LARGE SCALE GENOMIC DNA]</scope>
    <source>
        <strain evidence="1">WHYD16114868_AA</strain>
        <tissue evidence="1">Blood</tissue>
    </source>
</reference>
<keyword evidence="2" id="KW-1185">Reference proteome</keyword>
<organism evidence="1 2">
    <name type="scientific">Acipenser ruthenus</name>
    <name type="common">Sterlet sturgeon</name>
    <dbReference type="NCBI Taxonomy" id="7906"/>
    <lineage>
        <taxon>Eukaryota</taxon>
        <taxon>Metazoa</taxon>
        <taxon>Chordata</taxon>
        <taxon>Craniata</taxon>
        <taxon>Vertebrata</taxon>
        <taxon>Euteleostomi</taxon>
        <taxon>Actinopterygii</taxon>
        <taxon>Chondrostei</taxon>
        <taxon>Acipenseriformes</taxon>
        <taxon>Acipenseridae</taxon>
        <taxon>Acipenser</taxon>
    </lineage>
</organism>
<proteinExistence type="predicted"/>
<protein>
    <submittedName>
        <fullName evidence="1">Potassium voltage-gated channel subfamily E member 2</fullName>
    </submittedName>
</protein>
<dbReference type="Proteomes" id="UP000289886">
    <property type="component" value="Unassembled WGS sequence"/>
</dbReference>
<sequence>MVTLVSAVKSKRSEHLEDPYHNYIETDLGVKSYVLYLGDLSCHIQENKGAQECNDVGTPSP</sequence>
<evidence type="ECO:0000313" key="1">
    <source>
        <dbReference type="EMBL" id="RXM97806.1"/>
    </source>
</evidence>
<evidence type="ECO:0000313" key="2">
    <source>
        <dbReference type="Proteomes" id="UP000289886"/>
    </source>
</evidence>
<comment type="caution">
    <text evidence="1">The sequence shown here is derived from an EMBL/GenBank/DDBJ whole genome shotgun (WGS) entry which is preliminary data.</text>
</comment>
<name>A0A662YP27_ACIRT</name>
<dbReference type="AlphaFoldDB" id="A0A662YP27"/>
<accession>A0A662YP27</accession>
<gene>
    <name evidence="1" type="ORF">EOD39_13960</name>
</gene>
<dbReference type="EMBL" id="SCEB01000930">
    <property type="protein sequence ID" value="RXM97806.1"/>
    <property type="molecule type" value="Genomic_DNA"/>
</dbReference>